<accession>A0A9P8A2M2</accession>
<evidence type="ECO:0000256" key="1">
    <source>
        <dbReference type="ARBA" id="ARBA00006914"/>
    </source>
</evidence>
<keyword evidence="2" id="KW-0547">Nucleotide-binding</keyword>
<name>A0A9P8A2M2_MORAP</name>
<dbReference type="Proteomes" id="UP000717515">
    <property type="component" value="Unassembled WGS sequence"/>
</dbReference>
<dbReference type="InterPro" id="IPR050168">
    <property type="entry name" value="AAA_ATPase_domain"/>
</dbReference>
<evidence type="ECO:0000259" key="4">
    <source>
        <dbReference type="Pfam" id="PF00004"/>
    </source>
</evidence>
<dbReference type="AlphaFoldDB" id="A0A9P8A2M2"/>
<comment type="caution">
    <text evidence="5">The sequence shown here is derived from an EMBL/GenBank/DDBJ whole genome shotgun (WGS) entry which is preliminary data.</text>
</comment>
<evidence type="ECO:0000256" key="2">
    <source>
        <dbReference type="ARBA" id="ARBA00022741"/>
    </source>
</evidence>
<gene>
    <name evidence="5" type="ORF">KVV02_006720</name>
</gene>
<dbReference type="PANTHER" id="PTHR23077">
    <property type="entry name" value="AAA-FAMILY ATPASE"/>
    <property type="match status" value="1"/>
</dbReference>
<evidence type="ECO:0000313" key="6">
    <source>
        <dbReference type="Proteomes" id="UP000717515"/>
    </source>
</evidence>
<dbReference type="GO" id="GO:0005524">
    <property type="term" value="F:ATP binding"/>
    <property type="evidence" value="ECO:0007669"/>
    <property type="project" value="UniProtKB-KW"/>
</dbReference>
<dbReference type="Gene3D" id="3.40.50.300">
    <property type="entry name" value="P-loop containing nucleotide triphosphate hydrolases"/>
    <property type="match status" value="2"/>
</dbReference>
<protein>
    <recommendedName>
        <fullName evidence="4">ATPase AAA-type core domain-containing protein</fullName>
    </recommendedName>
</protein>
<sequence>MDLQLVRADARLQDLAQSATRQDCCLLHPLTLLDLRVPTLGLVSIQHACLFNGAESFLRCLALESVPQGSIHLPQWLLVGQAVDKIKSVRVLGIDCDSPLDVIDRVTVAPYPIESSESRLDQLISPSEIQNAGLARQGRRNRQWIERLLKLTIEGQALSAGSVFTASVKGQQHRFKVVEVAFKIFSQSRMGVIGEDTVLKLGQDICTKSTEASQLCGMNGLVDEICSLIGDSFTRTDAYTRLNIPNKKAVIVSGVAGSGKKTIVRKCCQRAGLRMFPLSLPRALSDREIMESDQAAGLSYIHTVFDMALQSAPSAVVLQDLDIIAKDRGVDSQLQSSTISVICKELERARQAQGVFVFAVSRNRSKLPEVFTKQGIFQHEFQVPVPVRAQRQEILEAMLRSCNSTLVKGSSLESMASKTAQMSAGYVAKDLRNIYRSALLHSMREKTYSVDSSPEPQVVLRSDGMSAIDAGNIHSSGGPAATLQTSVALHWSDLVYALKISKPSQQIEFESMVHHRSGVEYGGYSGVKGRVHQALHWPLTNPETFKRMGVRPPTGLLLYGPSGKPSMQ</sequence>
<reference evidence="5" key="1">
    <citation type="submission" date="2021-07" db="EMBL/GenBank/DDBJ databases">
        <title>Draft genome of Mortierella alpina, strain LL118, isolated from an aspen leaf litter sample.</title>
        <authorList>
            <person name="Yang S."/>
            <person name="Vinatzer B.A."/>
        </authorList>
    </citation>
    <scope>NUCLEOTIDE SEQUENCE</scope>
    <source>
        <strain evidence="5">LL118</strain>
    </source>
</reference>
<proteinExistence type="inferred from homology"/>
<dbReference type="EMBL" id="JAIFTL010000193">
    <property type="protein sequence ID" value="KAG9321616.1"/>
    <property type="molecule type" value="Genomic_DNA"/>
</dbReference>
<dbReference type="Gene3D" id="1.10.8.60">
    <property type="match status" value="1"/>
</dbReference>
<evidence type="ECO:0000256" key="3">
    <source>
        <dbReference type="ARBA" id="ARBA00022840"/>
    </source>
</evidence>
<feature type="domain" description="ATPase AAA-type core" evidence="4">
    <location>
        <begin position="250"/>
        <end position="384"/>
    </location>
</feature>
<comment type="similarity">
    <text evidence="1">Belongs to the AAA ATPase family.</text>
</comment>
<dbReference type="Pfam" id="PF00004">
    <property type="entry name" value="AAA"/>
    <property type="match status" value="1"/>
</dbReference>
<keyword evidence="3" id="KW-0067">ATP-binding</keyword>
<dbReference type="SUPFAM" id="SSF52540">
    <property type="entry name" value="P-loop containing nucleoside triphosphate hydrolases"/>
    <property type="match status" value="2"/>
</dbReference>
<dbReference type="PANTHER" id="PTHR23077:SF171">
    <property type="entry name" value="NUCLEAR VALOSIN-CONTAINING PROTEIN-LIKE"/>
    <property type="match status" value="1"/>
</dbReference>
<dbReference type="GO" id="GO:0016887">
    <property type="term" value="F:ATP hydrolysis activity"/>
    <property type="evidence" value="ECO:0007669"/>
    <property type="project" value="InterPro"/>
</dbReference>
<dbReference type="InterPro" id="IPR003959">
    <property type="entry name" value="ATPase_AAA_core"/>
</dbReference>
<dbReference type="InterPro" id="IPR027417">
    <property type="entry name" value="P-loop_NTPase"/>
</dbReference>
<evidence type="ECO:0000313" key="5">
    <source>
        <dbReference type="EMBL" id="KAG9321616.1"/>
    </source>
</evidence>
<organism evidence="5 6">
    <name type="scientific">Mortierella alpina</name>
    <name type="common">Oleaginous fungus</name>
    <name type="synonym">Mortierella renispora</name>
    <dbReference type="NCBI Taxonomy" id="64518"/>
    <lineage>
        <taxon>Eukaryota</taxon>
        <taxon>Fungi</taxon>
        <taxon>Fungi incertae sedis</taxon>
        <taxon>Mucoromycota</taxon>
        <taxon>Mortierellomycotina</taxon>
        <taxon>Mortierellomycetes</taxon>
        <taxon>Mortierellales</taxon>
        <taxon>Mortierellaceae</taxon>
        <taxon>Mortierella</taxon>
    </lineage>
</organism>